<dbReference type="InterPro" id="IPR006119">
    <property type="entry name" value="Resolv_N"/>
</dbReference>
<evidence type="ECO:0000256" key="3">
    <source>
        <dbReference type="ARBA" id="ARBA00023100"/>
    </source>
</evidence>
<keyword evidence="5" id="KW-0233">DNA recombination</keyword>
<keyword evidence="3" id="KW-0230">DNA invertase</keyword>
<dbReference type="PROSITE" id="PS00398">
    <property type="entry name" value="RECOMBINASES_2"/>
    <property type="match status" value="1"/>
</dbReference>
<dbReference type="RefSeq" id="WP_092685592.1">
    <property type="nucleotide sequence ID" value="NZ_FNMZ01000016.1"/>
</dbReference>
<evidence type="ECO:0000256" key="2">
    <source>
        <dbReference type="ARBA" id="ARBA00022908"/>
    </source>
</evidence>
<dbReference type="InterPro" id="IPR009057">
    <property type="entry name" value="Homeodomain-like_sf"/>
</dbReference>
<dbReference type="PANTHER" id="PTHR30461">
    <property type="entry name" value="DNA-INVERTASE FROM LAMBDOID PROPHAGE"/>
    <property type="match status" value="1"/>
</dbReference>
<keyword evidence="2" id="KW-0229">DNA integration</keyword>
<dbReference type="PROSITE" id="PS51736">
    <property type="entry name" value="RECOMBINASES_3"/>
    <property type="match status" value="1"/>
</dbReference>
<feature type="domain" description="Resolvase/invertase-type recombinase catalytic" evidence="7">
    <location>
        <begin position="1"/>
        <end position="134"/>
    </location>
</feature>
<dbReference type="Pfam" id="PF00239">
    <property type="entry name" value="Resolvase"/>
    <property type="match status" value="1"/>
</dbReference>
<dbReference type="GO" id="GO:0000150">
    <property type="term" value="F:DNA strand exchange activity"/>
    <property type="evidence" value="ECO:0007669"/>
    <property type="project" value="UniProtKB-KW"/>
</dbReference>
<dbReference type="InterPro" id="IPR006120">
    <property type="entry name" value="Resolvase_HTH_dom"/>
</dbReference>
<dbReference type="PANTHER" id="PTHR30461:SF2">
    <property type="entry name" value="SERINE RECOMBINASE PINE-RELATED"/>
    <property type="match status" value="1"/>
</dbReference>
<dbReference type="SUPFAM" id="SSF53041">
    <property type="entry name" value="Resolvase-like"/>
    <property type="match status" value="1"/>
</dbReference>
<organism evidence="8 9">
    <name type="scientific">Albimonas donghaensis</name>
    <dbReference type="NCBI Taxonomy" id="356660"/>
    <lineage>
        <taxon>Bacteria</taxon>
        <taxon>Pseudomonadati</taxon>
        <taxon>Pseudomonadota</taxon>
        <taxon>Alphaproteobacteria</taxon>
        <taxon>Rhodobacterales</taxon>
        <taxon>Paracoccaceae</taxon>
        <taxon>Albimonas</taxon>
    </lineage>
</organism>
<feature type="active site" description="O-(5'-phospho-DNA)-serine intermediate" evidence="6">
    <location>
        <position position="9"/>
    </location>
</feature>
<evidence type="ECO:0000313" key="8">
    <source>
        <dbReference type="EMBL" id="SDX97075.1"/>
    </source>
</evidence>
<dbReference type="EMBL" id="FNMZ01000016">
    <property type="protein sequence ID" value="SDX97075.1"/>
    <property type="molecule type" value="Genomic_DNA"/>
</dbReference>
<reference evidence="8 9" key="1">
    <citation type="submission" date="2016-10" db="EMBL/GenBank/DDBJ databases">
        <authorList>
            <person name="de Groot N.N."/>
        </authorList>
    </citation>
    <scope>NUCLEOTIDE SEQUENCE [LARGE SCALE GENOMIC DNA]</scope>
    <source>
        <strain evidence="8 9">DSM 17890</strain>
    </source>
</reference>
<dbReference type="Gene3D" id="3.40.50.1390">
    <property type="entry name" value="Resolvase, N-terminal catalytic domain"/>
    <property type="match status" value="1"/>
</dbReference>
<keyword evidence="9" id="KW-1185">Reference proteome</keyword>
<dbReference type="Pfam" id="PF02796">
    <property type="entry name" value="HTH_7"/>
    <property type="match status" value="1"/>
</dbReference>
<sequence length="181" mass="19973">MLVGYARISTREQSMDGQLDSLHQAGCDKVFTEVASGAREDRPVLREALEYARPGDVLVCFKLDRVARSLPHLTNLVADLDHRQIGLRSLTEEIDTSTPGGRLVFHVFGAIAQFERDLIRERTRVGLDAARKRGRTGGRPKSMTPAKLDAARRLIQSGTPVREIADSLGVSVPTVYRHLAS</sequence>
<dbReference type="GO" id="GO:0003677">
    <property type="term" value="F:DNA binding"/>
    <property type="evidence" value="ECO:0007669"/>
    <property type="project" value="UniProtKB-KW"/>
</dbReference>
<dbReference type="SUPFAM" id="SSF46689">
    <property type="entry name" value="Homeodomain-like"/>
    <property type="match status" value="1"/>
</dbReference>
<dbReference type="SMART" id="SM00857">
    <property type="entry name" value="Resolvase"/>
    <property type="match status" value="1"/>
</dbReference>
<protein>
    <submittedName>
        <fullName evidence="8">Site-specific DNA recombinase</fullName>
    </submittedName>
</protein>
<dbReference type="Gene3D" id="1.10.10.60">
    <property type="entry name" value="Homeodomain-like"/>
    <property type="match status" value="1"/>
</dbReference>
<evidence type="ECO:0000256" key="4">
    <source>
        <dbReference type="ARBA" id="ARBA00023125"/>
    </source>
</evidence>
<evidence type="ECO:0000259" key="7">
    <source>
        <dbReference type="PROSITE" id="PS51736"/>
    </source>
</evidence>
<evidence type="ECO:0000256" key="1">
    <source>
        <dbReference type="ARBA" id="ARBA00009913"/>
    </source>
</evidence>
<dbReference type="CDD" id="cd00569">
    <property type="entry name" value="HTH_Hin_like"/>
    <property type="match status" value="1"/>
</dbReference>
<dbReference type="InterPro" id="IPR050639">
    <property type="entry name" value="SSR_resolvase"/>
</dbReference>
<evidence type="ECO:0000313" key="9">
    <source>
        <dbReference type="Proteomes" id="UP000199118"/>
    </source>
</evidence>
<dbReference type="OrthoDB" id="2290206at2"/>
<accession>A0A1H3G1T2</accession>
<dbReference type="Proteomes" id="UP000199118">
    <property type="component" value="Unassembled WGS sequence"/>
</dbReference>
<keyword evidence="4" id="KW-0238">DNA-binding</keyword>
<comment type="similarity">
    <text evidence="1">Belongs to the site-specific recombinase resolvase family.</text>
</comment>
<dbReference type="GO" id="GO:0015074">
    <property type="term" value="P:DNA integration"/>
    <property type="evidence" value="ECO:0007669"/>
    <property type="project" value="UniProtKB-KW"/>
</dbReference>
<dbReference type="InterPro" id="IPR006118">
    <property type="entry name" value="Recombinase_CS"/>
</dbReference>
<evidence type="ECO:0000256" key="6">
    <source>
        <dbReference type="PIRSR" id="PIRSR606118-50"/>
    </source>
</evidence>
<dbReference type="InterPro" id="IPR036162">
    <property type="entry name" value="Resolvase-like_N_sf"/>
</dbReference>
<name>A0A1H3G1T2_9RHOB</name>
<dbReference type="CDD" id="cd03768">
    <property type="entry name" value="SR_ResInv"/>
    <property type="match status" value="1"/>
</dbReference>
<dbReference type="FunFam" id="3.40.50.1390:FF:000001">
    <property type="entry name" value="DNA recombinase"/>
    <property type="match status" value="1"/>
</dbReference>
<proteinExistence type="inferred from homology"/>
<dbReference type="AlphaFoldDB" id="A0A1H3G1T2"/>
<evidence type="ECO:0000256" key="5">
    <source>
        <dbReference type="ARBA" id="ARBA00023172"/>
    </source>
</evidence>
<gene>
    <name evidence="8" type="ORF">SAMN05444336_1164</name>
</gene>